<proteinExistence type="predicted"/>
<dbReference type="Proteomes" id="UP001596161">
    <property type="component" value="Unassembled WGS sequence"/>
</dbReference>
<feature type="transmembrane region" description="Helical" evidence="1">
    <location>
        <begin position="6"/>
        <end position="22"/>
    </location>
</feature>
<dbReference type="EMBL" id="JBHSKT010000003">
    <property type="protein sequence ID" value="MFC5270233.1"/>
    <property type="molecule type" value="Genomic_DNA"/>
</dbReference>
<evidence type="ECO:0000313" key="3">
    <source>
        <dbReference type="Proteomes" id="UP001596161"/>
    </source>
</evidence>
<dbReference type="PANTHER" id="PTHR37309">
    <property type="entry name" value="SLR0284 PROTEIN"/>
    <property type="match status" value="1"/>
</dbReference>
<protein>
    <submittedName>
        <fullName evidence="2">Phage holin family protein</fullName>
    </submittedName>
</protein>
<feature type="transmembrane region" description="Helical" evidence="1">
    <location>
        <begin position="34"/>
        <end position="51"/>
    </location>
</feature>
<feature type="transmembrane region" description="Helical" evidence="1">
    <location>
        <begin position="91"/>
        <end position="108"/>
    </location>
</feature>
<name>A0ABW0E7B2_9BACT</name>
<dbReference type="InterPro" id="IPR007165">
    <property type="entry name" value="Phage_holin_4_2"/>
</dbReference>
<accession>A0ABW0E7B2</accession>
<keyword evidence="1" id="KW-1133">Transmembrane helix</keyword>
<dbReference type="Pfam" id="PF04020">
    <property type="entry name" value="Phage_holin_4_2"/>
    <property type="match status" value="1"/>
</dbReference>
<keyword evidence="1" id="KW-0812">Transmembrane</keyword>
<evidence type="ECO:0000313" key="2">
    <source>
        <dbReference type="EMBL" id="MFC5270233.1"/>
    </source>
</evidence>
<dbReference type="RefSeq" id="WP_378016604.1">
    <property type="nucleotide sequence ID" value="NZ_JBHSKT010000003.1"/>
</dbReference>
<keyword evidence="3" id="KW-1185">Reference proteome</keyword>
<sequence length="124" mass="13854">MIEFIVNLLVSAGVLVLLAYMMPQIEVKSFKTALWVAFLIGILNATIGLLMRFPLNLVTLFFLEFLVRLIVTAIVIKLVDKMVSNFKVHGFWPALVIAVALAAAGTLVDRAMSDDEPERIEQEY</sequence>
<dbReference type="PANTHER" id="PTHR37309:SF1">
    <property type="entry name" value="SLR0284 PROTEIN"/>
    <property type="match status" value="1"/>
</dbReference>
<organism evidence="2 3">
    <name type="scientific">Adhaeribacter terreus</name>
    <dbReference type="NCBI Taxonomy" id="529703"/>
    <lineage>
        <taxon>Bacteria</taxon>
        <taxon>Pseudomonadati</taxon>
        <taxon>Bacteroidota</taxon>
        <taxon>Cytophagia</taxon>
        <taxon>Cytophagales</taxon>
        <taxon>Hymenobacteraceae</taxon>
        <taxon>Adhaeribacter</taxon>
    </lineage>
</organism>
<gene>
    <name evidence="2" type="ORF">ACFPIB_06405</name>
</gene>
<keyword evidence="1" id="KW-0472">Membrane</keyword>
<comment type="caution">
    <text evidence="2">The sequence shown here is derived from an EMBL/GenBank/DDBJ whole genome shotgun (WGS) entry which is preliminary data.</text>
</comment>
<feature type="transmembrane region" description="Helical" evidence="1">
    <location>
        <begin position="57"/>
        <end position="79"/>
    </location>
</feature>
<evidence type="ECO:0000256" key="1">
    <source>
        <dbReference type="SAM" id="Phobius"/>
    </source>
</evidence>
<reference evidence="3" key="1">
    <citation type="journal article" date="2019" name="Int. J. Syst. Evol. Microbiol.">
        <title>The Global Catalogue of Microorganisms (GCM) 10K type strain sequencing project: providing services to taxonomists for standard genome sequencing and annotation.</title>
        <authorList>
            <consortium name="The Broad Institute Genomics Platform"/>
            <consortium name="The Broad Institute Genome Sequencing Center for Infectious Disease"/>
            <person name="Wu L."/>
            <person name="Ma J."/>
        </authorList>
    </citation>
    <scope>NUCLEOTIDE SEQUENCE [LARGE SCALE GENOMIC DNA]</scope>
    <source>
        <strain evidence="3">KACC 12602</strain>
    </source>
</reference>